<accession>A0ABQ3XHP3</accession>
<dbReference type="Pfam" id="PF12697">
    <property type="entry name" value="Abhydrolase_6"/>
    <property type="match status" value="1"/>
</dbReference>
<dbReference type="PANTHER" id="PTHR37017">
    <property type="entry name" value="AB HYDROLASE-1 DOMAIN-CONTAINING PROTEIN-RELATED"/>
    <property type="match status" value="1"/>
</dbReference>
<feature type="domain" description="AB hydrolase-1" evidence="1">
    <location>
        <begin position="5"/>
        <end position="204"/>
    </location>
</feature>
<organism evidence="2 3">
    <name type="scientific">Actinoplanes couchii</name>
    <dbReference type="NCBI Taxonomy" id="403638"/>
    <lineage>
        <taxon>Bacteria</taxon>
        <taxon>Bacillati</taxon>
        <taxon>Actinomycetota</taxon>
        <taxon>Actinomycetes</taxon>
        <taxon>Micromonosporales</taxon>
        <taxon>Micromonosporaceae</taxon>
        <taxon>Actinoplanes</taxon>
    </lineage>
</organism>
<dbReference type="Gene3D" id="3.40.50.1820">
    <property type="entry name" value="alpha/beta hydrolase"/>
    <property type="match status" value="1"/>
</dbReference>
<comment type="caution">
    <text evidence="2">The sequence shown here is derived from an EMBL/GenBank/DDBJ whole genome shotgun (WGS) entry which is preliminary data.</text>
</comment>
<dbReference type="SUPFAM" id="SSF53474">
    <property type="entry name" value="alpha/beta-Hydrolases"/>
    <property type="match status" value="1"/>
</dbReference>
<dbReference type="InterPro" id="IPR029058">
    <property type="entry name" value="AB_hydrolase_fold"/>
</dbReference>
<sequence length="210" mass="22134">MTTYVLVPGFWLGAWAWDEVAAPLRADGHDVHTIEPVPARGTTVTDHVDQVTDLLRELDDVVLVGHSYGGLVITAAADRVPERVARLVYVDTGPLPDGMSQADFDGAPPAAVDGMVPVAEAAPPVVHERGRPQPIATATDPVHHTGAWRSVPRTAILCSFSKAQLDGLASTVPTFALMAGDGWTHVELAGDHWPMFSAPTALAALLAAES</sequence>
<evidence type="ECO:0000313" key="3">
    <source>
        <dbReference type="Proteomes" id="UP000612282"/>
    </source>
</evidence>
<evidence type="ECO:0000313" key="2">
    <source>
        <dbReference type="EMBL" id="GID58017.1"/>
    </source>
</evidence>
<gene>
    <name evidence="2" type="ORF">Aco03nite_064210</name>
</gene>
<dbReference type="InterPro" id="IPR000073">
    <property type="entry name" value="AB_hydrolase_1"/>
</dbReference>
<dbReference type="InterPro" id="IPR052897">
    <property type="entry name" value="Sec-Metab_Biosynth_Hydrolase"/>
</dbReference>
<dbReference type="PANTHER" id="PTHR37017:SF11">
    <property type="entry name" value="ESTERASE_LIPASE_THIOESTERASE DOMAIN-CONTAINING PROTEIN"/>
    <property type="match status" value="1"/>
</dbReference>
<proteinExistence type="predicted"/>
<reference evidence="2 3" key="1">
    <citation type="submission" date="2021-01" db="EMBL/GenBank/DDBJ databases">
        <title>Whole genome shotgun sequence of Actinoplanes couchii NBRC 106145.</title>
        <authorList>
            <person name="Komaki H."/>
            <person name="Tamura T."/>
        </authorList>
    </citation>
    <scope>NUCLEOTIDE SEQUENCE [LARGE SCALE GENOMIC DNA]</scope>
    <source>
        <strain evidence="2 3">NBRC 106145</strain>
    </source>
</reference>
<keyword evidence="3" id="KW-1185">Reference proteome</keyword>
<evidence type="ECO:0000259" key="1">
    <source>
        <dbReference type="Pfam" id="PF12697"/>
    </source>
</evidence>
<protein>
    <recommendedName>
        <fullName evidence="1">AB hydrolase-1 domain-containing protein</fullName>
    </recommendedName>
</protein>
<dbReference type="RefSeq" id="WP_203801508.1">
    <property type="nucleotide sequence ID" value="NZ_BAAAQE010000019.1"/>
</dbReference>
<dbReference type="Proteomes" id="UP000612282">
    <property type="component" value="Unassembled WGS sequence"/>
</dbReference>
<name>A0ABQ3XHP3_9ACTN</name>
<dbReference type="EMBL" id="BOMG01000080">
    <property type="protein sequence ID" value="GID58017.1"/>
    <property type="molecule type" value="Genomic_DNA"/>
</dbReference>